<organism evidence="1 2">
    <name type="scientific">Trifolium subterraneum</name>
    <name type="common">Subterranean clover</name>
    <dbReference type="NCBI Taxonomy" id="3900"/>
    <lineage>
        <taxon>Eukaryota</taxon>
        <taxon>Viridiplantae</taxon>
        <taxon>Streptophyta</taxon>
        <taxon>Embryophyta</taxon>
        <taxon>Tracheophyta</taxon>
        <taxon>Spermatophyta</taxon>
        <taxon>Magnoliopsida</taxon>
        <taxon>eudicotyledons</taxon>
        <taxon>Gunneridae</taxon>
        <taxon>Pentapetalae</taxon>
        <taxon>rosids</taxon>
        <taxon>fabids</taxon>
        <taxon>Fabales</taxon>
        <taxon>Fabaceae</taxon>
        <taxon>Papilionoideae</taxon>
        <taxon>50 kb inversion clade</taxon>
        <taxon>NPAAA clade</taxon>
        <taxon>Hologalegina</taxon>
        <taxon>IRL clade</taxon>
        <taxon>Trifolieae</taxon>
        <taxon>Trifolium</taxon>
    </lineage>
</organism>
<dbReference type="EMBL" id="DF973423">
    <property type="protein sequence ID" value="GAU30323.1"/>
    <property type="molecule type" value="Genomic_DNA"/>
</dbReference>
<name>A0A2Z6MKG0_TRISU</name>
<keyword evidence="2" id="KW-1185">Reference proteome</keyword>
<evidence type="ECO:0000313" key="1">
    <source>
        <dbReference type="EMBL" id="GAU30323.1"/>
    </source>
</evidence>
<reference evidence="2" key="1">
    <citation type="journal article" date="2017" name="Front. Plant Sci.">
        <title>Climate Clever Clovers: New Paradigm to Reduce the Environmental Footprint of Ruminants by Breeding Low Methanogenic Forages Utilizing Haplotype Variation.</title>
        <authorList>
            <person name="Kaur P."/>
            <person name="Appels R."/>
            <person name="Bayer P.E."/>
            <person name="Keeble-Gagnere G."/>
            <person name="Wang J."/>
            <person name="Hirakawa H."/>
            <person name="Shirasawa K."/>
            <person name="Vercoe P."/>
            <person name="Stefanova K."/>
            <person name="Durmic Z."/>
            <person name="Nichols P."/>
            <person name="Revell C."/>
            <person name="Isobe S.N."/>
            <person name="Edwards D."/>
            <person name="Erskine W."/>
        </authorList>
    </citation>
    <scope>NUCLEOTIDE SEQUENCE [LARGE SCALE GENOMIC DNA]</scope>
    <source>
        <strain evidence="2">cv. Daliak</strain>
    </source>
</reference>
<dbReference type="Proteomes" id="UP000242715">
    <property type="component" value="Unassembled WGS sequence"/>
</dbReference>
<dbReference type="AlphaFoldDB" id="A0A2Z6MKG0"/>
<proteinExistence type="predicted"/>
<accession>A0A2Z6MKG0</accession>
<evidence type="ECO:0000313" key="2">
    <source>
        <dbReference type="Proteomes" id="UP000242715"/>
    </source>
</evidence>
<protein>
    <submittedName>
        <fullName evidence="1">Uncharacterized protein</fullName>
    </submittedName>
</protein>
<sequence length="75" mass="8689">MPTSLIFVDGLRMRGMMSHSLCGHFIAMRLPEWVLHQFGYMWPLSPGDPPRPCEHEVIIEEQAHRGRSPSYKPDQ</sequence>
<gene>
    <name evidence="1" type="ORF">TSUD_211800</name>
</gene>